<gene>
    <name evidence="10" type="primary">LOC100902274</name>
</gene>
<keyword evidence="9" id="KW-1185">Reference proteome</keyword>
<feature type="transmembrane region" description="Helical" evidence="6">
    <location>
        <begin position="282"/>
        <end position="298"/>
    </location>
</feature>
<dbReference type="KEGG" id="goe:100902274"/>
<organism evidence="9 10">
    <name type="scientific">Galendromus occidentalis</name>
    <name type="common">western predatory mite</name>
    <dbReference type="NCBI Taxonomy" id="34638"/>
    <lineage>
        <taxon>Eukaryota</taxon>
        <taxon>Metazoa</taxon>
        <taxon>Ecdysozoa</taxon>
        <taxon>Arthropoda</taxon>
        <taxon>Chelicerata</taxon>
        <taxon>Arachnida</taxon>
        <taxon>Acari</taxon>
        <taxon>Parasitiformes</taxon>
        <taxon>Mesostigmata</taxon>
        <taxon>Gamasina</taxon>
        <taxon>Phytoseioidea</taxon>
        <taxon>Phytoseiidae</taxon>
        <taxon>Typhlodrominae</taxon>
        <taxon>Galendromus</taxon>
    </lineage>
</organism>
<feature type="signal peptide" evidence="7">
    <location>
        <begin position="1"/>
        <end position="20"/>
    </location>
</feature>
<dbReference type="GO" id="GO:0005829">
    <property type="term" value="C:cytosol"/>
    <property type="evidence" value="ECO:0007669"/>
    <property type="project" value="GOC"/>
</dbReference>
<evidence type="ECO:0000313" key="10">
    <source>
        <dbReference type="RefSeq" id="XP_003743965.1"/>
    </source>
</evidence>
<protein>
    <submittedName>
        <fullName evidence="10">Transmembrane protein 87A</fullName>
    </submittedName>
</protein>
<evidence type="ECO:0000313" key="9">
    <source>
        <dbReference type="Proteomes" id="UP000694867"/>
    </source>
</evidence>
<feature type="chain" id="PRO_5042493193" evidence="7">
    <location>
        <begin position="21"/>
        <end position="539"/>
    </location>
</feature>
<dbReference type="GeneID" id="100902274"/>
<dbReference type="PANTHER" id="PTHR21229:SF1">
    <property type="entry name" value="GH17801P"/>
    <property type="match status" value="1"/>
</dbReference>
<keyword evidence="2 6" id="KW-0812">Transmembrane</keyword>
<dbReference type="PANTHER" id="PTHR21229">
    <property type="entry name" value="LUNG SEVEN TRANSMEMBRANE RECEPTOR"/>
    <property type="match status" value="1"/>
</dbReference>
<feature type="transmembrane region" description="Helical" evidence="6">
    <location>
        <begin position="379"/>
        <end position="402"/>
    </location>
</feature>
<dbReference type="GO" id="GO:0005794">
    <property type="term" value="C:Golgi apparatus"/>
    <property type="evidence" value="ECO:0007669"/>
    <property type="project" value="TreeGrafter"/>
</dbReference>
<dbReference type="InterPro" id="IPR053937">
    <property type="entry name" value="GOST_TM"/>
</dbReference>
<keyword evidence="3 7" id="KW-0732">Signal</keyword>
<feature type="transmembrane region" description="Helical" evidence="6">
    <location>
        <begin position="338"/>
        <end position="358"/>
    </location>
</feature>
<evidence type="ECO:0000256" key="2">
    <source>
        <dbReference type="ARBA" id="ARBA00022692"/>
    </source>
</evidence>
<sequence length="539" mass="61301">MSSPILLALLGLAFFPAATAFPDQGKWSFHATNVTRFLTVNHKGLYRGSTISVKISCDSKFSPRLRVLWQVYRTPCFQDYLGTNELGQAGLALLFDGTKNVVNQRIFESAPEEHDCLHHFQLKSQPIPEEKNATFMFPDQTISKRSVNDSADFDGLTKIHRDGIYMLLIRFESLNASKPFDLSVDVSMRGLNGYLSAVEWPYLPFYGTMCLIYTLYALHWTIVCALRWKELLRIQFWIGGVIFLGLLEKAVFYAEYESINNTGHSVRGAILFAELVSCLKRSLARLLVIIVSLGFGIIKPRLGDMLHRIMIVGGLYFVLALGEGCIRELKPRTAPDRTLFSLSMCLALLDSAICYWIFTSLVQTTRTLTLRRNIVKLTLYRHFTNTLVFSVLASGVFLVWVVLNHRLSECISDWKELWFDDAYWQILFCTILLVIMVLWRPTNNNNRFAFTPLLDNPDDEKDPDSDTATLLDITHVKQRQIGPSKNQPPAQQPEIIPNGSIEEDLKWIEAHVPTDAALGTLADSEEEILTVQFERNKML</sequence>
<dbReference type="GO" id="GO:0042147">
    <property type="term" value="P:retrograde transport, endosome to Golgi"/>
    <property type="evidence" value="ECO:0007669"/>
    <property type="project" value="TreeGrafter"/>
</dbReference>
<dbReference type="RefSeq" id="XP_003743965.1">
    <property type="nucleotide sequence ID" value="XM_003743917.2"/>
</dbReference>
<feature type="transmembrane region" description="Helical" evidence="6">
    <location>
        <begin position="422"/>
        <end position="439"/>
    </location>
</feature>
<evidence type="ECO:0000256" key="1">
    <source>
        <dbReference type="ARBA" id="ARBA00004141"/>
    </source>
</evidence>
<feature type="domain" description="GOST seven transmembrane" evidence="8">
    <location>
        <begin position="201"/>
        <end position="445"/>
    </location>
</feature>
<accession>A0AAJ6QU37</accession>
<dbReference type="AlphaFoldDB" id="A0AAJ6QU37"/>
<dbReference type="Pfam" id="PF06814">
    <property type="entry name" value="GOST_TM"/>
    <property type="match status" value="1"/>
</dbReference>
<reference evidence="10" key="1">
    <citation type="submission" date="2025-08" db="UniProtKB">
        <authorList>
            <consortium name="RefSeq"/>
        </authorList>
    </citation>
    <scope>IDENTIFICATION</scope>
</reference>
<evidence type="ECO:0000256" key="6">
    <source>
        <dbReference type="SAM" id="Phobius"/>
    </source>
</evidence>
<dbReference type="InterPro" id="IPR009637">
    <property type="entry name" value="GPR107/GPR108-like"/>
</dbReference>
<name>A0AAJ6QU37_9ACAR</name>
<evidence type="ECO:0000256" key="3">
    <source>
        <dbReference type="ARBA" id="ARBA00022729"/>
    </source>
</evidence>
<evidence type="ECO:0000256" key="7">
    <source>
        <dbReference type="SAM" id="SignalP"/>
    </source>
</evidence>
<proteinExistence type="predicted"/>
<keyword evidence="4 6" id="KW-1133">Transmembrane helix</keyword>
<evidence type="ECO:0000259" key="8">
    <source>
        <dbReference type="Pfam" id="PF06814"/>
    </source>
</evidence>
<evidence type="ECO:0000256" key="4">
    <source>
        <dbReference type="ARBA" id="ARBA00022989"/>
    </source>
</evidence>
<feature type="transmembrane region" description="Helical" evidence="6">
    <location>
        <begin position="305"/>
        <end position="326"/>
    </location>
</feature>
<evidence type="ECO:0000256" key="5">
    <source>
        <dbReference type="ARBA" id="ARBA00023136"/>
    </source>
</evidence>
<dbReference type="Proteomes" id="UP000694867">
    <property type="component" value="Unplaced"/>
</dbReference>
<feature type="transmembrane region" description="Helical" evidence="6">
    <location>
        <begin position="234"/>
        <end position="254"/>
    </location>
</feature>
<comment type="subcellular location">
    <subcellularLocation>
        <location evidence="1">Membrane</location>
        <topology evidence="1">Multi-pass membrane protein</topology>
    </subcellularLocation>
</comment>
<feature type="transmembrane region" description="Helical" evidence="6">
    <location>
        <begin position="202"/>
        <end position="222"/>
    </location>
</feature>
<keyword evidence="5 6" id="KW-0472">Membrane</keyword>
<dbReference type="GO" id="GO:0016020">
    <property type="term" value="C:membrane"/>
    <property type="evidence" value="ECO:0007669"/>
    <property type="project" value="UniProtKB-SubCell"/>
</dbReference>